<proteinExistence type="predicted"/>
<dbReference type="CDD" id="cd00257">
    <property type="entry name" value="beta-trefoil_FSCN-like"/>
    <property type="match status" value="1"/>
</dbReference>
<protein>
    <recommendedName>
        <fullName evidence="4">Lectin</fullName>
    </recommendedName>
</protein>
<evidence type="ECO:0000313" key="2">
    <source>
        <dbReference type="EMBL" id="MDP9827739.1"/>
    </source>
</evidence>
<reference evidence="2 3" key="1">
    <citation type="submission" date="2023-07" db="EMBL/GenBank/DDBJ databases">
        <title>Sequencing the genomes of 1000 actinobacteria strains.</title>
        <authorList>
            <person name="Klenk H.-P."/>
        </authorList>
    </citation>
    <scope>NUCLEOTIDE SEQUENCE [LARGE SCALE GENOMIC DNA]</scope>
    <source>
        <strain evidence="2 3">DSM 44388</strain>
    </source>
</reference>
<dbReference type="CDD" id="cd11576">
    <property type="entry name" value="GH99_GH71_like_2"/>
    <property type="match status" value="1"/>
</dbReference>
<keyword evidence="1" id="KW-0732">Signal</keyword>
<dbReference type="PANTHER" id="PTHR10551:SF14">
    <property type="entry name" value="CELLULASE CONTAINING PROTEIN, EXPRESSED"/>
    <property type="match status" value="1"/>
</dbReference>
<feature type="chain" id="PRO_5046352471" description="Lectin" evidence="1">
    <location>
        <begin position="23"/>
        <end position="553"/>
    </location>
</feature>
<evidence type="ECO:0008006" key="4">
    <source>
        <dbReference type="Google" id="ProtNLM"/>
    </source>
</evidence>
<accession>A0ABT9P4X4</accession>
<name>A0ABT9P4X4_9ACTN</name>
<dbReference type="Proteomes" id="UP001235712">
    <property type="component" value="Unassembled WGS sequence"/>
</dbReference>
<dbReference type="Gene3D" id="3.20.20.80">
    <property type="entry name" value="Glycosidases"/>
    <property type="match status" value="1"/>
</dbReference>
<gene>
    <name evidence="2" type="ORF">J2S57_003488</name>
</gene>
<dbReference type="RefSeq" id="WP_307244177.1">
    <property type="nucleotide sequence ID" value="NZ_JAUSQZ010000001.1"/>
</dbReference>
<sequence>MATTRRRTVLAAALATPFAAFGALGVQRVVAAPAATVAKSAAGDVVGKITVGYQGWFAAIGDQAPVNCWWHWSPDAQKAPSASNNGIKAWPETGEYENTYRTGFAALGNGKPAELFSSYDQQTVDVHFAWMQENGCDTAALQRFDPTGGEGPTRDGMTAKVRTAAEATGRKFYVMYDVTGWKEMATQLPADWTGTMKAYTSSSAYATQNGKPVVCIWGFGFNDENHAFSAAECLKVITWLQDQGCYVIGGVPTYWREGKNDSRAGFLDVYHAFDMLSPWMVGRIGDAAGSDWFAEKVNAPDQADCDAHGIDYQPCVLPGDVSERQRAHGDFMWRQFYNLVGVGAAGLYISMFDEYNEGNQIAKTTESSATTPPGFLALDEDGTACSSDYYLRLTNDGGRMLKGEIALTAKRPTSPMVGADPEGGDDATRNVGLKAAANGRFVTASASGLVASAAAKGTAETFGLIDLGAGNVALRSRGTGDYVCAEDAGASALTADRAAVGGWEIFALVKNGDGTVSLRSGANGKYVCAEDSGNAGLVANRDAIGPWESFTLI</sequence>
<keyword evidence="3" id="KW-1185">Reference proteome</keyword>
<evidence type="ECO:0000313" key="3">
    <source>
        <dbReference type="Proteomes" id="UP001235712"/>
    </source>
</evidence>
<evidence type="ECO:0000256" key="1">
    <source>
        <dbReference type="SAM" id="SignalP"/>
    </source>
</evidence>
<comment type="caution">
    <text evidence="2">The sequence shown here is derived from an EMBL/GenBank/DDBJ whole genome shotgun (WGS) entry which is preliminary data.</text>
</comment>
<organism evidence="2 3">
    <name type="scientific">Kineosporia succinea</name>
    <dbReference type="NCBI Taxonomy" id="84632"/>
    <lineage>
        <taxon>Bacteria</taxon>
        <taxon>Bacillati</taxon>
        <taxon>Actinomycetota</taxon>
        <taxon>Actinomycetes</taxon>
        <taxon>Kineosporiales</taxon>
        <taxon>Kineosporiaceae</taxon>
        <taxon>Kineosporia</taxon>
    </lineage>
</organism>
<dbReference type="InterPro" id="IPR008999">
    <property type="entry name" value="Actin-crosslinking"/>
</dbReference>
<dbReference type="SUPFAM" id="SSF50405">
    <property type="entry name" value="Actin-crosslinking proteins"/>
    <property type="match status" value="1"/>
</dbReference>
<dbReference type="Gene3D" id="2.80.10.50">
    <property type="match status" value="1"/>
</dbReference>
<dbReference type="EMBL" id="JAUSQZ010000001">
    <property type="protein sequence ID" value="MDP9827739.1"/>
    <property type="molecule type" value="Genomic_DNA"/>
</dbReference>
<dbReference type="PANTHER" id="PTHR10551">
    <property type="entry name" value="FASCIN"/>
    <property type="match status" value="1"/>
</dbReference>
<feature type="signal peptide" evidence="1">
    <location>
        <begin position="1"/>
        <end position="22"/>
    </location>
</feature>
<dbReference type="InterPro" id="IPR010431">
    <property type="entry name" value="Fascin"/>
</dbReference>